<protein>
    <recommendedName>
        <fullName evidence="11">Glycosyl-4,4'-diaponeurosporenoate acyltransferase</fullName>
    </recommendedName>
</protein>
<accession>A0A2T0BIU1</accession>
<comment type="pathway">
    <text evidence="9">Carotenoid biosynthesis; staphyloxanthin biosynthesis; staphyloxanthin from farnesyl diphosphate: step 5/5.</text>
</comment>
<evidence type="ECO:0000256" key="1">
    <source>
        <dbReference type="ARBA" id="ARBA00004162"/>
    </source>
</evidence>
<feature type="transmembrane region" description="Helical" evidence="13">
    <location>
        <begin position="117"/>
        <end position="138"/>
    </location>
</feature>
<evidence type="ECO:0000256" key="3">
    <source>
        <dbReference type="ARBA" id="ARBA00022679"/>
    </source>
</evidence>
<keyword evidence="4 13" id="KW-0812">Transmembrane</keyword>
<keyword evidence="15" id="KW-1185">Reference proteome</keyword>
<dbReference type="OrthoDB" id="3783432at2"/>
<gene>
    <name evidence="14" type="ORF">CLVI_07410</name>
</gene>
<organism evidence="14 15">
    <name type="scientific">Clostridium vincentii</name>
    <dbReference type="NCBI Taxonomy" id="52704"/>
    <lineage>
        <taxon>Bacteria</taxon>
        <taxon>Bacillati</taxon>
        <taxon>Bacillota</taxon>
        <taxon>Clostridia</taxon>
        <taxon>Eubacteriales</taxon>
        <taxon>Clostridiaceae</taxon>
        <taxon>Clostridium</taxon>
    </lineage>
</organism>
<evidence type="ECO:0000256" key="4">
    <source>
        <dbReference type="ARBA" id="ARBA00022692"/>
    </source>
</evidence>
<dbReference type="InterPro" id="IPR044021">
    <property type="entry name" value="CrtO"/>
</dbReference>
<feature type="transmembrane region" description="Helical" evidence="13">
    <location>
        <begin position="6"/>
        <end position="23"/>
    </location>
</feature>
<feature type="transmembrane region" description="Helical" evidence="13">
    <location>
        <begin position="92"/>
        <end position="111"/>
    </location>
</feature>
<dbReference type="GO" id="GO:0005886">
    <property type="term" value="C:plasma membrane"/>
    <property type="evidence" value="ECO:0007669"/>
    <property type="project" value="UniProtKB-SubCell"/>
</dbReference>
<keyword evidence="6 13" id="KW-1133">Transmembrane helix</keyword>
<keyword evidence="2" id="KW-1003">Cell membrane</keyword>
<evidence type="ECO:0000256" key="12">
    <source>
        <dbReference type="ARBA" id="ARBA00025324"/>
    </source>
</evidence>
<proteinExistence type="inferred from homology"/>
<evidence type="ECO:0000256" key="5">
    <source>
        <dbReference type="ARBA" id="ARBA00022729"/>
    </source>
</evidence>
<evidence type="ECO:0000313" key="14">
    <source>
        <dbReference type="EMBL" id="PRR83794.1"/>
    </source>
</evidence>
<dbReference type="EMBL" id="PVXQ01000005">
    <property type="protein sequence ID" value="PRR83794.1"/>
    <property type="molecule type" value="Genomic_DNA"/>
</dbReference>
<keyword evidence="7 13" id="KW-0472">Membrane</keyword>
<keyword evidence="5" id="KW-0732">Signal</keyword>
<comment type="subcellular location">
    <subcellularLocation>
        <location evidence="1">Cell membrane</location>
        <topology evidence="1">Single-pass membrane protein</topology>
    </subcellularLocation>
</comment>
<name>A0A2T0BIU1_9CLOT</name>
<comment type="function">
    <text evidence="12">Catalyzes the acylation of glycosyl-4,4'-diaponeurosporenoate, i.e. the esterification of glucose at the C6'' position with the carboxyl group of the C(15) fatty acid 12-methyltetradecanoic acid, to yield staphyloxanthin. This is the last step in the biosynthesis of this orange pigment, present in most staphylococci strains.</text>
</comment>
<keyword evidence="8" id="KW-0012">Acyltransferase</keyword>
<dbReference type="Pfam" id="PF18927">
    <property type="entry name" value="CrtO"/>
    <property type="match status" value="1"/>
</dbReference>
<dbReference type="UniPathway" id="UPA00029">
    <property type="reaction ID" value="UER00560"/>
</dbReference>
<sequence length="163" mass="19451">MTCINVVFWIILNFGIAFLMRLFPRSWFNAELDLYKEHYFEKKLYKKLNVSKWKDKLPEAGGIVGFSKKSLSKRLDISYVDRFIDESCIAEVGHILIGIVGYTSLLFTFLLPNSMNYIYIFIIFATIDFIIQMMFVVIQRYNRPRLINLRKSLTRKKAYKYYH</sequence>
<dbReference type="RefSeq" id="WP_106058770.1">
    <property type="nucleotide sequence ID" value="NZ_PVXQ01000005.1"/>
</dbReference>
<dbReference type="GO" id="GO:0016746">
    <property type="term" value="F:acyltransferase activity"/>
    <property type="evidence" value="ECO:0007669"/>
    <property type="project" value="UniProtKB-KW"/>
</dbReference>
<evidence type="ECO:0000313" key="15">
    <source>
        <dbReference type="Proteomes" id="UP000239471"/>
    </source>
</evidence>
<comment type="caution">
    <text evidence="14">The sequence shown here is derived from an EMBL/GenBank/DDBJ whole genome shotgun (WGS) entry which is preliminary data.</text>
</comment>
<evidence type="ECO:0000256" key="11">
    <source>
        <dbReference type="ARBA" id="ARBA00023667"/>
    </source>
</evidence>
<evidence type="ECO:0000256" key="6">
    <source>
        <dbReference type="ARBA" id="ARBA00022989"/>
    </source>
</evidence>
<dbReference type="Proteomes" id="UP000239471">
    <property type="component" value="Unassembled WGS sequence"/>
</dbReference>
<evidence type="ECO:0000256" key="2">
    <source>
        <dbReference type="ARBA" id="ARBA00022475"/>
    </source>
</evidence>
<evidence type="ECO:0000256" key="7">
    <source>
        <dbReference type="ARBA" id="ARBA00023136"/>
    </source>
</evidence>
<evidence type="ECO:0000256" key="9">
    <source>
        <dbReference type="ARBA" id="ARBA00023588"/>
    </source>
</evidence>
<dbReference type="AlphaFoldDB" id="A0A2T0BIU1"/>
<keyword evidence="3" id="KW-0808">Transferase</keyword>
<reference evidence="14 15" key="1">
    <citation type="submission" date="2018-03" db="EMBL/GenBank/DDBJ databases">
        <title>Genome sequence of Clostridium vincentii DSM 10228.</title>
        <authorList>
            <person name="Poehlein A."/>
            <person name="Daniel R."/>
        </authorList>
    </citation>
    <scope>NUCLEOTIDE SEQUENCE [LARGE SCALE GENOMIC DNA]</scope>
    <source>
        <strain evidence="14 15">DSM 10228</strain>
    </source>
</reference>
<comment type="similarity">
    <text evidence="10">Belongs to the acyltransferase CrtO family.</text>
</comment>
<evidence type="ECO:0000256" key="13">
    <source>
        <dbReference type="SAM" id="Phobius"/>
    </source>
</evidence>
<evidence type="ECO:0000256" key="8">
    <source>
        <dbReference type="ARBA" id="ARBA00023315"/>
    </source>
</evidence>
<evidence type="ECO:0000256" key="10">
    <source>
        <dbReference type="ARBA" id="ARBA00023603"/>
    </source>
</evidence>